<dbReference type="EMBL" id="RWGY01000031">
    <property type="protein sequence ID" value="TVU13614.1"/>
    <property type="molecule type" value="Genomic_DNA"/>
</dbReference>
<feature type="coiled-coil region" evidence="1">
    <location>
        <begin position="150"/>
        <end position="207"/>
    </location>
</feature>
<comment type="caution">
    <text evidence="2">The sequence shown here is derived from an EMBL/GenBank/DDBJ whole genome shotgun (WGS) entry which is preliminary data.</text>
</comment>
<accession>A0A5J9TQJ9</accession>
<sequence length="261" mass="30713">MEVIWGLKNLMRSLVPKEKIELTEEDRLPMSKGLIMFLRRYGLVVRPEAVNQQIVLGARVLYNCECIEDDQSASLHRNALLCGIGYQGWDLLKLSTALKLVCFPHDNVAGDHEIFSNEELSKLKRDAPKYERRLSKVACLRFYTEIVRAREIKTKKIKELESLIEEAEETYGVEQIRGSRKPVLNKRKRLKLKKNKEDIEIREASQDEKLEVHEVEQTEVRKLRRPTKRVKLSEGKLMRLIKLNRWLIKLKKKRKHMKLNS</sequence>
<dbReference type="OrthoDB" id="593392at2759"/>
<dbReference type="Gramene" id="TVU13614">
    <property type="protein sequence ID" value="TVU13614"/>
    <property type="gene ID" value="EJB05_37034"/>
</dbReference>
<name>A0A5J9TQJ9_9POAL</name>
<gene>
    <name evidence="2" type="ORF">EJB05_37034</name>
</gene>
<proteinExistence type="predicted"/>
<evidence type="ECO:0000256" key="1">
    <source>
        <dbReference type="SAM" id="Coils"/>
    </source>
</evidence>
<keyword evidence="3" id="KW-1185">Reference proteome</keyword>
<evidence type="ECO:0000313" key="3">
    <source>
        <dbReference type="Proteomes" id="UP000324897"/>
    </source>
</evidence>
<dbReference type="AlphaFoldDB" id="A0A5J9TQJ9"/>
<organism evidence="2 3">
    <name type="scientific">Eragrostis curvula</name>
    <name type="common">weeping love grass</name>
    <dbReference type="NCBI Taxonomy" id="38414"/>
    <lineage>
        <taxon>Eukaryota</taxon>
        <taxon>Viridiplantae</taxon>
        <taxon>Streptophyta</taxon>
        <taxon>Embryophyta</taxon>
        <taxon>Tracheophyta</taxon>
        <taxon>Spermatophyta</taxon>
        <taxon>Magnoliopsida</taxon>
        <taxon>Liliopsida</taxon>
        <taxon>Poales</taxon>
        <taxon>Poaceae</taxon>
        <taxon>PACMAD clade</taxon>
        <taxon>Chloridoideae</taxon>
        <taxon>Eragrostideae</taxon>
        <taxon>Eragrostidinae</taxon>
        <taxon>Eragrostis</taxon>
    </lineage>
</organism>
<dbReference type="Proteomes" id="UP000324897">
    <property type="component" value="Unassembled WGS sequence"/>
</dbReference>
<reference evidence="2 3" key="1">
    <citation type="journal article" date="2019" name="Sci. Rep.">
        <title>A high-quality genome of Eragrostis curvula grass provides insights into Poaceae evolution and supports new strategies to enhance forage quality.</title>
        <authorList>
            <person name="Carballo J."/>
            <person name="Santos B.A.C.M."/>
            <person name="Zappacosta D."/>
            <person name="Garbus I."/>
            <person name="Selva J.P."/>
            <person name="Gallo C.A."/>
            <person name="Diaz A."/>
            <person name="Albertini E."/>
            <person name="Caccamo M."/>
            <person name="Echenique V."/>
        </authorList>
    </citation>
    <scope>NUCLEOTIDE SEQUENCE [LARGE SCALE GENOMIC DNA]</scope>
    <source>
        <strain evidence="3">cv. Victoria</strain>
        <tissue evidence="2">Leaf</tissue>
    </source>
</reference>
<protein>
    <submittedName>
        <fullName evidence="2">Uncharacterized protein</fullName>
    </submittedName>
</protein>
<evidence type="ECO:0000313" key="2">
    <source>
        <dbReference type="EMBL" id="TVU13614.1"/>
    </source>
</evidence>
<keyword evidence="1" id="KW-0175">Coiled coil</keyword>